<protein>
    <recommendedName>
        <fullName evidence="5">CHRD domain-containing protein</fullName>
    </recommendedName>
</protein>
<sequence>MKKAILLFALPFFLFACVDNSDTEAVYTGNEIKLAMIPGTVQENTTTGTLTVKERNDGLAEITIELENVLKNASHPVHLHFGDLSTDGNVATYLSNVEEKNGVGVSKTILSELDNGSSLTYSDFLSFDGSIKVHFEASGPLEDEILGSTNIGINEAKNAAYLTGEKSITSCNSNF</sequence>
<dbReference type="Proteomes" id="UP000199437">
    <property type="component" value="Unassembled WGS sequence"/>
</dbReference>
<accession>A0A1I0R8A9</accession>
<keyword evidence="2" id="KW-0732">Signal</keyword>
<dbReference type="STRING" id="1267423.SAMN05216290_3245"/>
<dbReference type="SUPFAM" id="SSF49329">
    <property type="entry name" value="Cu,Zn superoxide dismutase-like"/>
    <property type="match status" value="1"/>
</dbReference>
<evidence type="ECO:0000256" key="2">
    <source>
        <dbReference type="SAM" id="SignalP"/>
    </source>
</evidence>
<name>A0A1I0R8A9_9BACT</name>
<feature type="chain" id="PRO_5011600277" description="CHRD domain-containing protein" evidence="2">
    <location>
        <begin position="19"/>
        <end position="175"/>
    </location>
</feature>
<organism evidence="3 4">
    <name type="scientific">Roseivirga pacifica</name>
    <dbReference type="NCBI Taxonomy" id="1267423"/>
    <lineage>
        <taxon>Bacteria</taxon>
        <taxon>Pseudomonadati</taxon>
        <taxon>Bacteroidota</taxon>
        <taxon>Cytophagia</taxon>
        <taxon>Cytophagales</taxon>
        <taxon>Roseivirgaceae</taxon>
        <taxon>Roseivirga</taxon>
    </lineage>
</organism>
<feature type="signal peptide" evidence="2">
    <location>
        <begin position="1"/>
        <end position="18"/>
    </location>
</feature>
<dbReference type="RefSeq" id="WP_090259806.1">
    <property type="nucleotide sequence ID" value="NZ_FOIR01000003.1"/>
</dbReference>
<dbReference type="GO" id="GO:0006801">
    <property type="term" value="P:superoxide metabolic process"/>
    <property type="evidence" value="ECO:0007669"/>
    <property type="project" value="InterPro"/>
</dbReference>
<evidence type="ECO:0000313" key="3">
    <source>
        <dbReference type="EMBL" id="SEW36985.1"/>
    </source>
</evidence>
<dbReference type="InterPro" id="IPR036423">
    <property type="entry name" value="SOD-like_Cu/Zn_dom_sf"/>
</dbReference>
<evidence type="ECO:0000313" key="4">
    <source>
        <dbReference type="Proteomes" id="UP000199437"/>
    </source>
</evidence>
<dbReference type="GeneID" id="99987923"/>
<dbReference type="AlphaFoldDB" id="A0A1I0R8A9"/>
<gene>
    <name evidence="3" type="ORF">SAMN05216290_3245</name>
</gene>
<comment type="similarity">
    <text evidence="1">Belongs to the Cu-Zn superoxide dismutase family.</text>
</comment>
<proteinExistence type="inferred from homology"/>
<dbReference type="OrthoDB" id="1451403at2"/>
<reference evidence="4" key="1">
    <citation type="submission" date="2016-10" db="EMBL/GenBank/DDBJ databases">
        <authorList>
            <person name="Varghese N."/>
            <person name="Submissions S."/>
        </authorList>
    </citation>
    <scope>NUCLEOTIDE SEQUENCE [LARGE SCALE GENOMIC DNA]</scope>
    <source>
        <strain evidence="4">CGMCC 1.12402</strain>
    </source>
</reference>
<evidence type="ECO:0008006" key="5">
    <source>
        <dbReference type="Google" id="ProtNLM"/>
    </source>
</evidence>
<dbReference type="EMBL" id="FOIR01000003">
    <property type="protein sequence ID" value="SEW36985.1"/>
    <property type="molecule type" value="Genomic_DNA"/>
</dbReference>
<evidence type="ECO:0000256" key="1">
    <source>
        <dbReference type="ARBA" id="ARBA00010457"/>
    </source>
</evidence>
<dbReference type="GO" id="GO:0046872">
    <property type="term" value="F:metal ion binding"/>
    <property type="evidence" value="ECO:0007669"/>
    <property type="project" value="InterPro"/>
</dbReference>
<keyword evidence="4" id="KW-1185">Reference proteome</keyword>
<dbReference type="PROSITE" id="PS51257">
    <property type="entry name" value="PROKAR_LIPOPROTEIN"/>
    <property type="match status" value="1"/>
</dbReference>